<protein>
    <submittedName>
        <fullName evidence="1">Uncharacterized protein</fullName>
    </submittedName>
</protein>
<comment type="caution">
    <text evidence="1">The sequence shown here is derived from an EMBL/GenBank/DDBJ whole genome shotgun (WGS) entry which is preliminary data.</text>
</comment>
<dbReference type="Proteomes" id="UP000566071">
    <property type="component" value="Unassembled WGS sequence"/>
</dbReference>
<keyword evidence="2" id="KW-1185">Reference proteome</keyword>
<proteinExistence type="predicted"/>
<evidence type="ECO:0000313" key="2">
    <source>
        <dbReference type="Proteomes" id="UP000566071"/>
    </source>
</evidence>
<evidence type="ECO:0000313" key="1">
    <source>
        <dbReference type="EMBL" id="NNU34231.1"/>
    </source>
</evidence>
<accession>A0ABX1W6H9</accession>
<dbReference type="EMBL" id="JABFCR010000036">
    <property type="protein sequence ID" value="NNU34231.1"/>
    <property type="molecule type" value="Genomic_DNA"/>
</dbReference>
<gene>
    <name evidence="1" type="ORF">HK413_08865</name>
</gene>
<reference evidence="1 2" key="1">
    <citation type="submission" date="2020-05" db="EMBL/GenBank/DDBJ databases">
        <authorList>
            <person name="Khan S.A."/>
            <person name="Jeon C.O."/>
            <person name="Chun B.H."/>
        </authorList>
    </citation>
    <scope>NUCLEOTIDE SEQUENCE [LARGE SCALE GENOMIC DNA]</scope>
    <source>
        <strain evidence="1 2">S1162</strain>
    </source>
</reference>
<name>A0ABX1W6H9_9SPHI</name>
<dbReference type="RefSeq" id="WP_175269914.1">
    <property type="nucleotide sequence ID" value="NZ_JABFCR010000036.1"/>
</dbReference>
<sequence>MPWSESNFSDTIKSDTLTISSNSTKYVFGIKLKFGLDNSTSKLINGSYQKQIDATFYQYGYINIGTLIYKLDNTANNTFYTYIQTSTLEESKGEWLTGSFNLTFKLATPTGNTAFDTTRVYFPGQFRLKLDK</sequence>
<organism evidence="1 2">
    <name type="scientific">Mucilaginibacter humi</name>
    <dbReference type="NCBI Taxonomy" id="2732510"/>
    <lineage>
        <taxon>Bacteria</taxon>
        <taxon>Pseudomonadati</taxon>
        <taxon>Bacteroidota</taxon>
        <taxon>Sphingobacteriia</taxon>
        <taxon>Sphingobacteriales</taxon>
        <taxon>Sphingobacteriaceae</taxon>
        <taxon>Mucilaginibacter</taxon>
    </lineage>
</organism>